<dbReference type="Proteomes" id="UP000677180">
    <property type="component" value="Chromosome"/>
</dbReference>
<keyword evidence="2" id="KW-0808">Transferase</keyword>
<feature type="domain" description="O-methyltransferase C-terminal" evidence="6">
    <location>
        <begin position="142"/>
        <end position="349"/>
    </location>
</feature>
<accession>A0AB37HZC8</accession>
<dbReference type="SUPFAM" id="SSF53335">
    <property type="entry name" value="S-adenosyl-L-methionine-dependent methyltransferases"/>
    <property type="match status" value="1"/>
</dbReference>
<sequence length="372" mass="40098">MMHKIDARMVVPETAASEQPTLPSPPPGWGAAPPPSEADVRLAAESGFGCLSAHVVGAAVRLGVLDAIAETGTTSDEVAATCGAQPRAMKRLMRALVGLGFLEAKGGAYHLTTAARLVRRSNPMSLAPIISFMTEPFTVRAWEGLTEAVRTGEPVFASYFGKPFFEYLEDDDAFAKRFNEGMTLMGGFQPLEHMYDFSRFKNIVDVGGGEGALLSRIMAKNPMIHGTVLDTEAAIIKAREVMASANVADRFTGKVGDFFQAVPKGGDLYMMKGILHDWSDDKATEILRTVRAAMTPDSQLLLIEGVIDDAGLEAERTQYLMDLNMLVNFGGTERTADEHRALLAAAGFQPPSFNYAPPPLGIAFIEARPANR</sequence>
<dbReference type="Pfam" id="PF08100">
    <property type="entry name" value="Dimerisation"/>
    <property type="match status" value="1"/>
</dbReference>
<dbReference type="InterPro" id="IPR001077">
    <property type="entry name" value="COMT_C"/>
</dbReference>
<dbReference type="Pfam" id="PF00891">
    <property type="entry name" value="Methyltransf_2"/>
    <property type="match status" value="1"/>
</dbReference>
<name>A0AB37HZC8_9ACTN</name>
<dbReference type="InterPro" id="IPR016461">
    <property type="entry name" value="COMT-like"/>
</dbReference>
<dbReference type="CDD" id="cd02440">
    <property type="entry name" value="AdoMet_MTases"/>
    <property type="match status" value="1"/>
</dbReference>
<evidence type="ECO:0000256" key="3">
    <source>
        <dbReference type="ARBA" id="ARBA00022691"/>
    </source>
</evidence>
<keyword evidence="3" id="KW-0949">S-adenosyl-L-methionine</keyword>
<organism evidence="8 9">
    <name type="scientific">Arachnia propionica</name>
    <dbReference type="NCBI Taxonomy" id="1750"/>
    <lineage>
        <taxon>Bacteria</taxon>
        <taxon>Bacillati</taxon>
        <taxon>Actinomycetota</taxon>
        <taxon>Actinomycetes</taxon>
        <taxon>Propionibacteriales</taxon>
        <taxon>Propionibacteriaceae</taxon>
        <taxon>Arachnia</taxon>
    </lineage>
</organism>
<dbReference type="GO" id="GO:0046983">
    <property type="term" value="F:protein dimerization activity"/>
    <property type="evidence" value="ECO:0007669"/>
    <property type="project" value="InterPro"/>
</dbReference>
<dbReference type="AlphaFoldDB" id="A0AB37HZC8"/>
<feature type="compositionally biased region" description="Pro residues" evidence="5">
    <location>
        <begin position="22"/>
        <end position="36"/>
    </location>
</feature>
<dbReference type="PANTHER" id="PTHR43712:SF2">
    <property type="entry name" value="O-METHYLTRANSFERASE CICE"/>
    <property type="match status" value="1"/>
</dbReference>
<evidence type="ECO:0000256" key="4">
    <source>
        <dbReference type="PIRSR" id="PIRSR005739-1"/>
    </source>
</evidence>
<feature type="domain" description="O-methyltransferase dimerisation" evidence="7">
    <location>
        <begin position="51"/>
        <end position="117"/>
    </location>
</feature>
<evidence type="ECO:0000256" key="1">
    <source>
        <dbReference type="ARBA" id="ARBA00022603"/>
    </source>
</evidence>
<dbReference type="PANTHER" id="PTHR43712">
    <property type="entry name" value="PUTATIVE (AFU_ORTHOLOGUE AFUA_4G14580)-RELATED"/>
    <property type="match status" value="1"/>
</dbReference>
<dbReference type="InterPro" id="IPR036390">
    <property type="entry name" value="WH_DNA-bd_sf"/>
</dbReference>
<dbReference type="InterPro" id="IPR029063">
    <property type="entry name" value="SAM-dependent_MTases_sf"/>
</dbReference>
<dbReference type="Gene3D" id="3.40.50.150">
    <property type="entry name" value="Vaccinia Virus protein VP39"/>
    <property type="match status" value="1"/>
</dbReference>
<evidence type="ECO:0000259" key="6">
    <source>
        <dbReference type="Pfam" id="PF00891"/>
    </source>
</evidence>
<dbReference type="RefSeq" id="WP_014846094.1">
    <property type="nucleotide sequence ID" value="NZ_CAURRE010000029.1"/>
</dbReference>
<keyword evidence="1" id="KW-0489">Methyltransferase</keyword>
<dbReference type="SUPFAM" id="SSF46785">
    <property type="entry name" value="Winged helix' DNA-binding domain"/>
    <property type="match status" value="1"/>
</dbReference>
<evidence type="ECO:0000256" key="5">
    <source>
        <dbReference type="SAM" id="MobiDB-lite"/>
    </source>
</evidence>
<gene>
    <name evidence="8" type="ORF">J5A53_10695</name>
</gene>
<dbReference type="PROSITE" id="PS51683">
    <property type="entry name" value="SAM_OMT_II"/>
    <property type="match status" value="1"/>
</dbReference>
<dbReference type="GO" id="GO:0032259">
    <property type="term" value="P:methylation"/>
    <property type="evidence" value="ECO:0007669"/>
    <property type="project" value="UniProtKB-KW"/>
</dbReference>
<proteinExistence type="predicted"/>
<dbReference type="EMBL" id="CP072385">
    <property type="protein sequence ID" value="QUC10263.1"/>
    <property type="molecule type" value="Genomic_DNA"/>
</dbReference>
<reference evidence="8" key="1">
    <citation type="submission" date="2021-03" db="EMBL/GenBank/DDBJ databases">
        <title>Human Oral Microbial Genomes.</title>
        <authorList>
            <person name="Johnston C.D."/>
            <person name="Chen T."/>
            <person name="Dewhirst F.E."/>
        </authorList>
    </citation>
    <scope>NUCLEOTIDE SEQUENCE</scope>
    <source>
        <strain evidence="8">F0714</strain>
    </source>
</reference>
<dbReference type="InterPro" id="IPR036388">
    <property type="entry name" value="WH-like_DNA-bd_sf"/>
</dbReference>
<evidence type="ECO:0000313" key="9">
    <source>
        <dbReference type="Proteomes" id="UP000677180"/>
    </source>
</evidence>
<dbReference type="InterPro" id="IPR012967">
    <property type="entry name" value="COMT_dimerisation"/>
</dbReference>
<evidence type="ECO:0000259" key="7">
    <source>
        <dbReference type="Pfam" id="PF08100"/>
    </source>
</evidence>
<dbReference type="Gene3D" id="1.10.10.10">
    <property type="entry name" value="Winged helix-like DNA-binding domain superfamily/Winged helix DNA-binding domain"/>
    <property type="match status" value="1"/>
</dbReference>
<evidence type="ECO:0008006" key="10">
    <source>
        <dbReference type="Google" id="ProtNLM"/>
    </source>
</evidence>
<evidence type="ECO:0000256" key="2">
    <source>
        <dbReference type="ARBA" id="ARBA00022679"/>
    </source>
</evidence>
<feature type="active site" description="Proton acceptor" evidence="4">
    <location>
        <position position="276"/>
    </location>
</feature>
<dbReference type="PIRSF" id="PIRSF005739">
    <property type="entry name" value="O-mtase"/>
    <property type="match status" value="1"/>
</dbReference>
<protein>
    <recommendedName>
        <fullName evidence="10">O-methyltransferase</fullName>
    </recommendedName>
</protein>
<evidence type="ECO:0000313" key="8">
    <source>
        <dbReference type="EMBL" id="QUC10263.1"/>
    </source>
</evidence>
<feature type="region of interest" description="Disordered" evidence="5">
    <location>
        <begin position="13"/>
        <end position="37"/>
    </location>
</feature>
<dbReference type="GO" id="GO:0008171">
    <property type="term" value="F:O-methyltransferase activity"/>
    <property type="evidence" value="ECO:0007669"/>
    <property type="project" value="InterPro"/>
</dbReference>
<dbReference type="Gene3D" id="1.10.287.1350">
    <property type="match status" value="1"/>
</dbReference>